<dbReference type="Gene3D" id="1.25.40.10">
    <property type="entry name" value="Tetratricopeptide repeat domain"/>
    <property type="match status" value="1"/>
</dbReference>
<dbReference type="OrthoDB" id="10259630at2759"/>
<dbReference type="GO" id="GO:0061512">
    <property type="term" value="P:protein localization to cilium"/>
    <property type="evidence" value="ECO:0007669"/>
    <property type="project" value="TreeGrafter"/>
</dbReference>
<dbReference type="Pfam" id="PF25062">
    <property type="entry name" value="ARM_TT21_N"/>
    <property type="match status" value="2"/>
</dbReference>
<name>A0A5B7GNZ6_PORTR</name>
<dbReference type="InterPro" id="IPR011990">
    <property type="entry name" value="TPR-like_helical_dom_sf"/>
</dbReference>
<evidence type="ECO:0000313" key="2">
    <source>
        <dbReference type="EMBL" id="MPC59283.1"/>
    </source>
</evidence>
<comment type="caution">
    <text evidence="2">The sequence shown here is derived from an EMBL/GenBank/DDBJ whole genome shotgun (WGS) entry which is preliminary data.</text>
</comment>
<evidence type="ECO:0000259" key="1">
    <source>
        <dbReference type="Pfam" id="PF25062"/>
    </source>
</evidence>
<protein>
    <submittedName>
        <fullName evidence="2">Tetratricopeptide repeat protein 21B</fullName>
    </submittedName>
</protein>
<feature type="domain" description="Tetratricopeptide repeat protein 21A/21B N-terminal ARM repeat" evidence="1">
    <location>
        <begin position="114"/>
        <end position="206"/>
    </location>
</feature>
<dbReference type="Proteomes" id="UP000324222">
    <property type="component" value="Unassembled WGS sequence"/>
</dbReference>
<dbReference type="EMBL" id="VSRR010016424">
    <property type="protein sequence ID" value="MPC59283.1"/>
    <property type="molecule type" value="Genomic_DNA"/>
</dbReference>
<dbReference type="PANTHER" id="PTHR14699:SF0">
    <property type="entry name" value="TETRATRICOPEPTIDE REPEAT PROTEIN 21 HOMOLOG"/>
    <property type="match status" value="1"/>
</dbReference>
<evidence type="ECO:0000313" key="3">
    <source>
        <dbReference type="Proteomes" id="UP000324222"/>
    </source>
</evidence>
<feature type="domain" description="Tetratricopeptide repeat protein 21A/21B N-terminal ARM repeat" evidence="1">
    <location>
        <begin position="12"/>
        <end position="109"/>
    </location>
</feature>
<keyword evidence="3" id="KW-1185">Reference proteome</keyword>
<dbReference type="GO" id="GO:0030991">
    <property type="term" value="C:intraciliary transport particle A"/>
    <property type="evidence" value="ECO:0007669"/>
    <property type="project" value="TreeGrafter"/>
</dbReference>
<organism evidence="2 3">
    <name type="scientific">Portunus trituberculatus</name>
    <name type="common">Swimming crab</name>
    <name type="synonym">Neptunus trituberculatus</name>
    <dbReference type="NCBI Taxonomy" id="210409"/>
    <lineage>
        <taxon>Eukaryota</taxon>
        <taxon>Metazoa</taxon>
        <taxon>Ecdysozoa</taxon>
        <taxon>Arthropoda</taxon>
        <taxon>Crustacea</taxon>
        <taxon>Multicrustacea</taxon>
        <taxon>Malacostraca</taxon>
        <taxon>Eumalacostraca</taxon>
        <taxon>Eucarida</taxon>
        <taxon>Decapoda</taxon>
        <taxon>Pleocyemata</taxon>
        <taxon>Brachyura</taxon>
        <taxon>Eubrachyura</taxon>
        <taxon>Portunoidea</taxon>
        <taxon>Portunidae</taxon>
        <taxon>Portuninae</taxon>
        <taxon>Portunus</taxon>
    </lineage>
</organism>
<dbReference type="PANTHER" id="PTHR14699">
    <property type="entry name" value="STI2 PROTEIN-RELATED"/>
    <property type="match status" value="1"/>
</dbReference>
<dbReference type="GO" id="GO:0005929">
    <property type="term" value="C:cilium"/>
    <property type="evidence" value="ECO:0007669"/>
    <property type="project" value="GOC"/>
</dbReference>
<gene>
    <name evidence="2" type="primary">TTC21B_1</name>
    <name evidence="2" type="ORF">E2C01_053299</name>
</gene>
<accession>A0A5B7GNZ6</accession>
<dbReference type="SUPFAM" id="SSF48452">
    <property type="entry name" value="TPR-like"/>
    <property type="match status" value="1"/>
</dbReference>
<reference evidence="2 3" key="1">
    <citation type="submission" date="2019-05" db="EMBL/GenBank/DDBJ databases">
        <title>Another draft genome of Portunus trituberculatus and its Hox gene families provides insights of decapod evolution.</title>
        <authorList>
            <person name="Jeong J.-H."/>
            <person name="Song I."/>
            <person name="Kim S."/>
            <person name="Choi T."/>
            <person name="Kim D."/>
            <person name="Ryu S."/>
            <person name="Kim W."/>
        </authorList>
    </citation>
    <scope>NUCLEOTIDE SEQUENCE [LARGE SCALE GENOMIC DNA]</scope>
    <source>
        <tissue evidence="2">Muscle</tissue>
    </source>
</reference>
<dbReference type="AlphaFoldDB" id="A0A5B7GNZ6"/>
<proteinExistence type="predicted"/>
<sequence length="343" mass="39573">MTDSDTVVKGKIHYYGREQYYQAMQNMCVTATKKFGNDPVYRFYSALSHLLQGSTQEAIRQLQPLQSDREVMLGTLLALIHAHRHCQVVDREAVAQLDTKLKEERKKASEVVDHEEGLVLKGWVELAAGKESRARNHMEYFDAVLQRSPRHMDALFGKAKLYENRSNYKEAMETLNLLVVAFPGFTAPLIEKAKVNLSEQDWDQCLESANRVLSADSHNIEAIKYRTLYALCRKGNYEDTAQNLRNLYSEMDRSEPNNAALFIHMAQLFSRLVKTKLMGFLIHKQSYFEKGSKIVQSKSRCCTAIILPVSLRHYVDLSSLTRLYDDRQLLTRQSYVIRHSFNH</sequence>
<dbReference type="InterPro" id="IPR040364">
    <property type="entry name" value="TTC21A/TTC21B"/>
</dbReference>
<dbReference type="GO" id="GO:0035721">
    <property type="term" value="P:intraciliary retrograde transport"/>
    <property type="evidence" value="ECO:0007669"/>
    <property type="project" value="TreeGrafter"/>
</dbReference>
<dbReference type="InterPro" id="IPR056833">
    <property type="entry name" value="ARM_TT21_N"/>
</dbReference>